<dbReference type="EMBL" id="RJVU01069905">
    <property type="protein sequence ID" value="ROI64758.1"/>
    <property type="molecule type" value="Genomic_DNA"/>
</dbReference>
<evidence type="ECO:0000313" key="2">
    <source>
        <dbReference type="EMBL" id="ROI64758.1"/>
    </source>
</evidence>
<evidence type="ECO:0000313" key="3">
    <source>
        <dbReference type="Proteomes" id="UP000281406"/>
    </source>
</evidence>
<proteinExistence type="predicted"/>
<dbReference type="AlphaFoldDB" id="A0A3N0XN10"/>
<reference evidence="2 3" key="1">
    <citation type="submission" date="2018-10" db="EMBL/GenBank/DDBJ databases">
        <title>Genome assembly for a Yunnan-Guizhou Plateau 3E fish, Anabarilius grahami (Regan), and its evolutionary and genetic applications.</title>
        <authorList>
            <person name="Jiang W."/>
        </authorList>
    </citation>
    <scope>NUCLEOTIDE SEQUENCE [LARGE SCALE GENOMIC DNA]</scope>
    <source>
        <strain evidence="2">AG-KIZ</strain>
        <tissue evidence="2">Muscle</tissue>
    </source>
</reference>
<protein>
    <submittedName>
        <fullName evidence="2">Uncharacterized protein</fullName>
    </submittedName>
</protein>
<accession>A0A3N0XN10</accession>
<gene>
    <name evidence="2" type="ORF">DPX16_3305</name>
</gene>
<keyword evidence="3" id="KW-1185">Reference proteome</keyword>
<feature type="region of interest" description="Disordered" evidence="1">
    <location>
        <begin position="1"/>
        <end position="45"/>
    </location>
</feature>
<comment type="caution">
    <text evidence="2">The sequence shown here is derived from an EMBL/GenBank/DDBJ whole genome shotgun (WGS) entry which is preliminary data.</text>
</comment>
<sequence>MLEYSHQPSSEDEHQEQRDQMEVKKKRKESNEVEEKHHFITGGKSLTFSQTEAKKSFACHQCGEFRT</sequence>
<name>A0A3N0XN10_ANAGA</name>
<organism evidence="2 3">
    <name type="scientific">Anabarilius grahami</name>
    <name type="common">Kanglang fish</name>
    <name type="synonym">Barilius grahami</name>
    <dbReference type="NCBI Taxonomy" id="495550"/>
    <lineage>
        <taxon>Eukaryota</taxon>
        <taxon>Metazoa</taxon>
        <taxon>Chordata</taxon>
        <taxon>Craniata</taxon>
        <taxon>Vertebrata</taxon>
        <taxon>Euteleostomi</taxon>
        <taxon>Actinopterygii</taxon>
        <taxon>Neopterygii</taxon>
        <taxon>Teleostei</taxon>
        <taxon>Ostariophysi</taxon>
        <taxon>Cypriniformes</taxon>
        <taxon>Xenocyprididae</taxon>
        <taxon>Xenocypridinae</taxon>
        <taxon>Xenocypridinae incertae sedis</taxon>
        <taxon>Anabarilius</taxon>
    </lineage>
</organism>
<feature type="compositionally biased region" description="Basic and acidic residues" evidence="1">
    <location>
        <begin position="9"/>
        <end position="38"/>
    </location>
</feature>
<evidence type="ECO:0000256" key="1">
    <source>
        <dbReference type="SAM" id="MobiDB-lite"/>
    </source>
</evidence>
<dbReference type="Proteomes" id="UP000281406">
    <property type="component" value="Unassembled WGS sequence"/>
</dbReference>